<gene>
    <name evidence="3" type="ORF">P5X88_22840</name>
</gene>
<feature type="region of interest" description="Disordered" evidence="1">
    <location>
        <begin position="26"/>
        <end position="117"/>
    </location>
</feature>
<dbReference type="PROSITE" id="PS51257">
    <property type="entry name" value="PROKAR_LIPOPROTEIN"/>
    <property type="match status" value="1"/>
</dbReference>
<dbReference type="InterPro" id="IPR009045">
    <property type="entry name" value="Zn_M74/Hedgehog-like"/>
</dbReference>
<evidence type="ECO:0000313" key="3">
    <source>
        <dbReference type="EMBL" id="MDH5163781.1"/>
    </source>
</evidence>
<reference evidence="3" key="1">
    <citation type="submission" date="2023-03" db="EMBL/GenBank/DDBJ databases">
        <title>Bacterial isolates from washroom surfaces on a university campus.</title>
        <authorList>
            <person name="Holman D.B."/>
            <person name="Gzyl K.E."/>
            <person name="Taheri A.E."/>
        </authorList>
    </citation>
    <scope>NUCLEOTIDE SEQUENCE</scope>
    <source>
        <strain evidence="3">RD03</strain>
    </source>
</reference>
<dbReference type="SUPFAM" id="SSF55166">
    <property type="entry name" value="Hedgehog/DD-peptidase"/>
    <property type="match status" value="1"/>
</dbReference>
<feature type="compositionally biased region" description="Basic and acidic residues" evidence="1">
    <location>
        <begin position="63"/>
        <end position="93"/>
    </location>
</feature>
<feature type="domain" description="D-alanyl-D-alanine carboxypeptidase-like core" evidence="2">
    <location>
        <begin position="160"/>
        <end position="288"/>
    </location>
</feature>
<dbReference type="Pfam" id="PF02557">
    <property type="entry name" value="VanY"/>
    <property type="match status" value="1"/>
</dbReference>
<dbReference type="PANTHER" id="PTHR34385">
    <property type="entry name" value="D-ALANYL-D-ALANINE CARBOXYPEPTIDASE"/>
    <property type="match status" value="1"/>
</dbReference>
<dbReference type="GO" id="GO:0006508">
    <property type="term" value="P:proteolysis"/>
    <property type="evidence" value="ECO:0007669"/>
    <property type="project" value="InterPro"/>
</dbReference>
<evidence type="ECO:0000256" key="1">
    <source>
        <dbReference type="SAM" id="MobiDB-lite"/>
    </source>
</evidence>
<dbReference type="EMBL" id="JAROYP010000018">
    <property type="protein sequence ID" value="MDH5163781.1"/>
    <property type="molecule type" value="Genomic_DNA"/>
</dbReference>
<dbReference type="Proteomes" id="UP001159179">
    <property type="component" value="Unassembled WGS sequence"/>
</dbReference>
<organism evidence="3 4">
    <name type="scientific">Heyndrickxia oleronia</name>
    <dbReference type="NCBI Taxonomy" id="38875"/>
    <lineage>
        <taxon>Bacteria</taxon>
        <taxon>Bacillati</taxon>
        <taxon>Bacillota</taxon>
        <taxon>Bacilli</taxon>
        <taxon>Bacillales</taxon>
        <taxon>Bacillaceae</taxon>
        <taxon>Heyndrickxia</taxon>
    </lineage>
</organism>
<accession>A0AAW6SYA9</accession>
<feature type="compositionally biased region" description="Polar residues" evidence="1">
    <location>
        <begin position="26"/>
        <end position="47"/>
    </location>
</feature>
<evidence type="ECO:0000313" key="4">
    <source>
        <dbReference type="Proteomes" id="UP001159179"/>
    </source>
</evidence>
<dbReference type="Gene3D" id="3.30.1380.10">
    <property type="match status" value="1"/>
</dbReference>
<sequence length="311" mass="35080">MNKLALASCLIILLLAGCGDKDHLSKQATGNKDVSSGVDNNQSQENTDNNRQEDIQGDSNDQIPEKNIKENDSNKQDQNENNKDQSDQRKEEPLNDQISQSSDKAVDHSKQDSVSVVGNPTALTVMVNKSNALPKGYRPNDLVRPKVKFTFGSQQLDKALMRAEAADALERMFNQASSNGIQLFAASGFRSYETQEYLFNREIEQVGRQKAELAVAKPGTSEHQTGLTMDISAASMNYTLDESFEYKPEGKWLAEHAHEYGFILRYPKGKENITKYQFEPWHFRYVGKEIATEIYHKGITLEEYFQNKKGI</sequence>
<protein>
    <submittedName>
        <fullName evidence="3">M15 family metallopeptidase</fullName>
    </submittedName>
</protein>
<dbReference type="PANTHER" id="PTHR34385:SF1">
    <property type="entry name" value="PEPTIDOGLYCAN L-ALANYL-D-GLUTAMATE ENDOPEPTIDASE CWLK"/>
    <property type="match status" value="1"/>
</dbReference>
<comment type="caution">
    <text evidence="3">The sequence shown here is derived from an EMBL/GenBank/DDBJ whole genome shotgun (WGS) entry which is preliminary data.</text>
</comment>
<dbReference type="AlphaFoldDB" id="A0AAW6SYA9"/>
<dbReference type="InterPro" id="IPR058193">
    <property type="entry name" value="VanY/YodJ_core_dom"/>
</dbReference>
<proteinExistence type="predicted"/>
<evidence type="ECO:0000259" key="2">
    <source>
        <dbReference type="Pfam" id="PF02557"/>
    </source>
</evidence>
<name>A0AAW6SYA9_9BACI</name>
<dbReference type="RefSeq" id="WP_280618455.1">
    <property type="nucleotide sequence ID" value="NZ_JAROYP010000018.1"/>
</dbReference>
<dbReference type="InterPro" id="IPR003709">
    <property type="entry name" value="VanY-like_core_dom"/>
</dbReference>
<dbReference type="InterPro" id="IPR052179">
    <property type="entry name" value="DD-CPase-like"/>
</dbReference>
<dbReference type="CDD" id="cd14852">
    <property type="entry name" value="LD-carboxypeptidase"/>
    <property type="match status" value="1"/>
</dbReference>
<dbReference type="GO" id="GO:0008233">
    <property type="term" value="F:peptidase activity"/>
    <property type="evidence" value="ECO:0007669"/>
    <property type="project" value="InterPro"/>
</dbReference>